<organism evidence="1 2">
    <name type="scientific">Ophiocordyceps camponoti-floridani</name>
    <dbReference type="NCBI Taxonomy" id="2030778"/>
    <lineage>
        <taxon>Eukaryota</taxon>
        <taxon>Fungi</taxon>
        <taxon>Dikarya</taxon>
        <taxon>Ascomycota</taxon>
        <taxon>Pezizomycotina</taxon>
        <taxon>Sordariomycetes</taxon>
        <taxon>Hypocreomycetidae</taxon>
        <taxon>Hypocreales</taxon>
        <taxon>Ophiocordycipitaceae</taxon>
        <taxon>Ophiocordyceps</taxon>
    </lineage>
</organism>
<dbReference type="OrthoDB" id="3938544at2759"/>
<reference evidence="1 2" key="1">
    <citation type="journal article" date="2020" name="G3 (Bethesda)">
        <title>Genetic Underpinnings of Host Manipulation by Ophiocordyceps as Revealed by Comparative Transcriptomics.</title>
        <authorList>
            <person name="Will I."/>
            <person name="Das B."/>
            <person name="Trinh T."/>
            <person name="Brachmann A."/>
            <person name="Ohm R.A."/>
            <person name="de Bekker C."/>
        </authorList>
    </citation>
    <scope>NUCLEOTIDE SEQUENCE [LARGE SCALE GENOMIC DNA]</scope>
    <source>
        <strain evidence="1 2">EC05</strain>
    </source>
</reference>
<protein>
    <submittedName>
        <fullName evidence="1">Uncharacterized protein</fullName>
    </submittedName>
</protein>
<dbReference type="AlphaFoldDB" id="A0A8H4VEW0"/>
<proteinExistence type="predicted"/>
<evidence type="ECO:0000313" key="2">
    <source>
        <dbReference type="Proteomes" id="UP000562929"/>
    </source>
</evidence>
<sequence length="120" mass="14033">MDDLFNIHLSDEEEDVVAKKADRTVQTEDAFQAVKRRYRVKMENGQISEALTLPLRPDASKQDIQQLLHAVEELYFFRRYRDALSFIDTITSDGSCQALDHDTRQLLVAYRQKCLRRLTV</sequence>
<dbReference type="EMBL" id="JAACLJ010000002">
    <property type="protein sequence ID" value="KAF4591685.1"/>
    <property type="molecule type" value="Genomic_DNA"/>
</dbReference>
<comment type="caution">
    <text evidence="1">The sequence shown here is derived from an EMBL/GenBank/DDBJ whole genome shotgun (WGS) entry which is preliminary data.</text>
</comment>
<accession>A0A8H4VEW0</accession>
<gene>
    <name evidence="1" type="ORF">GQ602_001984</name>
</gene>
<keyword evidence="2" id="KW-1185">Reference proteome</keyword>
<evidence type="ECO:0000313" key="1">
    <source>
        <dbReference type="EMBL" id="KAF4591685.1"/>
    </source>
</evidence>
<dbReference type="Proteomes" id="UP000562929">
    <property type="component" value="Unassembled WGS sequence"/>
</dbReference>
<name>A0A8H4VEW0_9HYPO</name>